<dbReference type="AlphaFoldDB" id="A0A0P8ADU8"/>
<dbReference type="EMBL" id="LKCM01000237">
    <property type="protein sequence ID" value="KPQ42366.1"/>
    <property type="molecule type" value="Genomic_DNA"/>
</dbReference>
<comment type="caution">
    <text evidence="1">The sequence shown here is derived from an EMBL/GenBank/DDBJ whole genome shotgun (WGS) entry which is preliminary data.</text>
</comment>
<protein>
    <submittedName>
        <fullName evidence="1">Uncharacterized protein</fullName>
    </submittedName>
</protein>
<name>A0A0P8ADU8_9EURY</name>
<evidence type="ECO:0000313" key="1">
    <source>
        <dbReference type="EMBL" id="KPQ42366.1"/>
    </source>
</evidence>
<accession>A0A0P8ADU8</accession>
<organism evidence="1 2">
    <name type="scientific">Candidatus Methanoperedens nitratireducens</name>
    <dbReference type="NCBI Taxonomy" id="1392998"/>
    <lineage>
        <taxon>Archaea</taxon>
        <taxon>Methanobacteriati</taxon>
        <taxon>Methanobacteriota</taxon>
        <taxon>Stenosarchaea group</taxon>
        <taxon>Methanomicrobia</taxon>
        <taxon>Methanosarcinales</taxon>
        <taxon>ANME-2 cluster</taxon>
        <taxon>Candidatus Methanoperedentaceae</taxon>
        <taxon>Candidatus Methanoperedens</taxon>
    </lineage>
</organism>
<reference evidence="1 2" key="1">
    <citation type="submission" date="2015-09" db="EMBL/GenBank/DDBJ databases">
        <title>A metagenomics-based metabolic model of nitrate-dependent anaerobic oxidation of methane by Methanoperedens-like archaea.</title>
        <authorList>
            <person name="Arshad A."/>
            <person name="Speth D.R."/>
            <person name="De Graaf R.M."/>
            <person name="Op Den Camp H.J."/>
            <person name="Jetten M.S."/>
            <person name="Welte C.U."/>
        </authorList>
    </citation>
    <scope>NUCLEOTIDE SEQUENCE [LARGE SCALE GENOMIC DNA]</scope>
</reference>
<gene>
    <name evidence="1" type="ORF">MPEBLZ_03083</name>
</gene>
<evidence type="ECO:0000313" key="2">
    <source>
        <dbReference type="Proteomes" id="UP000050360"/>
    </source>
</evidence>
<dbReference type="Proteomes" id="UP000050360">
    <property type="component" value="Unassembled WGS sequence"/>
</dbReference>
<proteinExistence type="predicted"/>
<sequence length="53" mass="6148">MLETRKERVELLKAGIIGKKIEDLYISGNHIKILKHPVLFELESPETGKYLKK</sequence>